<dbReference type="CDD" id="cd04476">
    <property type="entry name" value="RPA1_DBD_C"/>
    <property type="match status" value="1"/>
</dbReference>
<evidence type="ECO:0000256" key="3">
    <source>
        <dbReference type="ARBA" id="ARBA00022705"/>
    </source>
</evidence>
<dbReference type="FunFam" id="2.40.50.140:FF:000090">
    <property type="entry name" value="Replication protein A subunit"/>
    <property type="match status" value="1"/>
</dbReference>
<evidence type="ECO:0000256" key="12">
    <source>
        <dbReference type="SAM" id="MobiDB-lite"/>
    </source>
</evidence>
<feature type="domain" description="Replication factor A C-terminal" evidence="15">
    <location>
        <begin position="436"/>
        <end position="580"/>
    </location>
</feature>
<evidence type="ECO:0000259" key="16">
    <source>
        <dbReference type="Pfam" id="PF16900"/>
    </source>
</evidence>
<dbReference type="Pfam" id="PF08646">
    <property type="entry name" value="Rep_fac-A_C"/>
    <property type="match status" value="1"/>
</dbReference>
<dbReference type="NCBIfam" id="TIGR00617">
    <property type="entry name" value="rpa1"/>
    <property type="match status" value="1"/>
</dbReference>
<keyword evidence="4 11" id="KW-0479">Metal-binding</keyword>
<evidence type="ECO:0000259" key="14">
    <source>
        <dbReference type="Pfam" id="PF04057"/>
    </source>
</evidence>
<keyword evidence="6 11" id="KW-0862">Zinc</keyword>
<comment type="subcellular location">
    <subcellularLocation>
        <location evidence="1 11">Nucleus</location>
    </subcellularLocation>
</comment>
<comment type="subunit">
    <text evidence="10 11">Component of the heterotrimeric canonical replication protein A complex (RPA).</text>
</comment>
<dbReference type="InterPro" id="IPR004365">
    <property type="entry name" value="NA-bd_OB_tRNA"/>
</dbReference>
<keyword evidence="18" id="KW-1185">Reference proteome</keyword>
<organism evidence="17">
    <name type="scientific">Medioppia subpectinata</name>
    <dbReference type="NCBI Taxonomy" id="1979941"/>
    <lineage>
        <taxon>Eukaryota</taxon>
        <taxon>Metazoa</taxon>
        <taxon>Ecdysozoa</taxon>
        <taxon>Arthropoda</taxon>
        <taxon>Chelicerata</taxon>
        <taxon>Arachnida</taxon>
        <taxon>Acari</taxon>
        <taxon>Acariformes</taxon>
        <taxon>Sarcoptiformes</taxon>
        <taxon>Oribatida</taxon>
        <taxon>Brachypylina</taxon>
        <taxon>Oppioidea</taxon>
        <taxon>Oppiidae</taxon>
        <taxon>Medioppia</taxon>
    </lineage>
</organism>
<dbReference type="Pfam" id="PF01336">
    <property type="entry name" value="tRNA_anti-codon"/>
    <property type="match status" value="1"/>
</dbReference>
<dbReference type="EMBL" id="OC859353">
    <property type="protein sequence ID" value="CAD7627495.1"/>
    <property type="molecule type" value="Genomic_DNA"/>
</dbReference>
<dbReference type="GO" id="GO:0008270">
    <property type="term" value="F:zinc ion binding"/>
    <property type="evidence" value="ECO:0007669"/>
    <property type="project" value="UniProtKB-KW"/>
</dbReference>
<evidence type="ECO:0000313" key="18">
    <source>
        <dbReference type="Proteomes" id="UP000759131"/>
    </source>
</evidence>
<evidence type="ECO:0000313" key="17">
    <source>
        <dbReference type="EMBL" id="CAD7627495.1"/>
    </source>
</evidence>
<accession>A0A7R9KT28</accession>
<dbReference type="Proteomes" id="UP000759131">
    <property type="component" value="Unassembled WGS sequence"/>
</dbReference>
<dbReference type="CDD" id="cd04474">
    <property type="entry name" value="RPA1_DBD_A"/>
    <property type="match status" value="1"/>
</dbReference>
<dbReference type="InterPro" id="IPR004591">
    <property type="entry name" value="Rfa1"/>
</dbReference>
<feature type="compositionally biased region" description="Polar residues" evidence="12">
    <location>
        <begin position="123"/>
        <end position="134"/>
    </location>
</feature>
<dbReference type="PANTHER" id="PTHR47165:SF4">
    <property type="entry name" value="OS03G0429900 PROTEIN"/>
    <property type="match status" value="1"/>
</dbReference>
<dbReference type="SUPFAM" id="SSF50249">
    <property type="entry name" value="Nucleic acid-binding proteins"/>
    <property type="match status" value="4"/>
</dbReference>
<proteinExistence type="inferred from homology"/>
<keyword evidence="3 11" id="KW-0235">DNA replication</keyword>
<dbReference type="Pfam" id="PF16900">
    <property type="entry name" value="REPA_OB_2"/>
    <property type="match status" value="1"/>
</dbReference>
<dbReference type="AlphaFoldDB" id="A0A7R9KT28"/>
<evidence type="ECO:0000256" key="6">
    <source>
        <dbReference type="ARBA" id="ARBA00022833"/>
    </source>
</evidence>
<dbReference type="InterPro" id="IPR007199">
    <property type="entry name" value="Rep_factor-A_N"/>
</dbReference>
<feature type="domain" description="Replication factor-A protein 1 N-terminal" evidence="14">
    <location>
        <begin position="8"/>
        <end position="106"/>
    </location>
</feature>
<dbReference type="FunFam" id="2.40.50.140:FF:000041">
    <property type="entry name" value="Replication protein A subunit"/>
    <property type="match status" value="1"/>
</dbReference>
<evidence type="ECO:0000256" key="8">
    <source>
        <dbReference type="ARBA" id="ARBA00023242"/>
    </source>
</evidence>
<dbReference type="InterPro" id="IPR047192">
    <property type="entry name" value="Euk_RPA1_DBD_C"/>
</dbReference>
<dbReference type="GO" id="GO:0005634">
    <property type="term" value="C:nucleus"/>
    <property type="evidence" value="ECO:0007669"/>
    <property type="project" value="UniProtKB-SubCell"/>
</dbReference>
<evidence type="ECO:0000256" key="2">
    <source>
        <dbReference type="ARBA" id="ARBA00005690"/>
    </source>
</evidence>
<keyword evidence="5 11" id="KW-0863">Zinc-finger</keyword>
<evidence type="ECO:0000256" key="1">
    <source>
        <dbReference type="ARBA" id="ARBA00004123"/>
    </source>
</evidence>
<dbReference type="EMBL" id="CAJPIZ010004778">
    <property type="protein sequence ID" value="CAG2107925.1"/>
    <property type="molecule type" value="Genomic_DNA"/>
</dbReference>
<evidence type="ECO:0000256" key="11">
    <source>
        <dbReference type="RuleBase" id="RU364130"/>
    </source>
</evidence>
<keyword evidence="8 11" id="KW-0539">Nucleus</keyword>
<evidence type="ECO:0000259" key="15">
    <source>
        <dbReference type="Pfam" id="PF08646"/>
    </source>
</evidence>
<protein>
    <recommendedName>
        <fullName evidence="11">Replication protein A subunit</fullName>
    </recommendedName>
</protein>
<comment type="similarity">
    <text evidence="2 11">Belongs to the replication factor A protein 1 family.</text>
</comment>
<dbReference type="GO" id="GO:0006281">
    <property type="term" value="P:DNA repair"/>
    <property type="evidence" value="ECO:0007669"/>
    <property type="project" value="InterPro"/>
</dbReference>
<dbReference type="Gene3D" id="2.40.50.140">
    <property type="entry name" value="Nucleic acid-binding proteins"/>
    <property type="match status" value="4"/>
</dbReference>
<dbReference type="FunFam" id="2.40.50.140:FF:000064">
    <property type="entry name" value="Replication protein A subunit"/>
    <property type="match status" value="1"/>
</dbReference>
<dbReference type="Pfam" id="PF04057">
    <property type="entry name" value="Rep-A_N"/>
    <property type="match status" value="1"/>
</dbReference>
<dbReference type="InterPro" id="IPR012340">
    <property type="entry name" value="NA-bd_OB-fold"/>
</dbReference>
<dbReference type="CDD" id="cd04475">
    <property type="entry name" value="RPA1_DBD_B"/>
    <property type="match status" value="1"/>
</dbReference>
<dbReference type="GO" id="GO:0006260">
    <property type="term" value="P:DNA replication"/>
    <property type="evidence" value="ECO:0007669"/>
    <property type="project" value="UniProtKB-KW"/>
</dbReference>
<dbReference type="PANTHER" id="PTHR47165">
    <property type="entry name" value="OS03G0429900 PROTEIN"/>
    <property type="match status" value="1"/>
</dbReference>
<evidence type="ECO:0000256" key="7">
    <source>
        <dbReference type="ARBA" id="ARBA00023125"/>
    </source>
</evidence>
<comment type="function">
    <text evidence="9 11">As part of the heterotrimeric replication protein A complex (RPA/RP-A), binds and stabilizes single-stranded DNA intermediates, that form during DNA replication or upon DNA stress. It prevents their reannealing and in parallel, recruits and activates different proteins and complexes involved in DNA metabolism. Thereby, it plays an essential role both in DNA replication and the cellular response to DNA damage.</text>
</comment>
<dbReference type="GO" id="GO:0003677">
    <property type="term" value="F:DNA binding"/>
    <property type="evidence" value="ECO:0007669"/>
    <property type="project" value="UniProtKB-KW"/>
</dbReference>
<gene>
    <name evidence="17" type="ORF">OSB1V03_LOCUS7921</name>
</gene>
<evidence type="ECO:0000256" key="5">
    <source>
        <dbReference type="ARBA" id="ARBA00022771"/>
    </source>
</evidence>
<name>A0A7R9KT28_9ACAR</name>
<evidence type="ECO:0000256" key="4">
    <source>
        <dbReference type="ARBA" id="ARBA00022723"/>
    </source>
</evidence>
<feature type="domain" description="OB" evidence="13">
    <location>
        <begin position="174"/>
        <end position="255"/>
    </location>
</feature>
<dbReference type="OrthoDB" id="1751331at2759"/>
<dbReference type="GO" id="GO:0006310">
    <property type="term" value="P:DNA recombination"/>
    <property type="evidence" value="ECO:0007669"/>
    <property type="project" value="InterPro"/>
</dbReference>
<evidence type="ECO:0000256" key="10">
    <source>
        <dbReference type="ARBA" id="ARBA00062035"/>
    </source>
</evidence>
<feature type="region of interest" description="Disordered" evidence="12">
    <location>
        <begin position="123"/>
        <end position="157"/>
    </location>
</feature>
<keyword evidence="7 11" id="KW-0238">DNA-binding</keyword>
<dbReference type="InterPro" id="IPR013955">
    <property type="entry name" value="Rep_factor-A_C"/>
</dbReference>
<evidence type="ECO:0000259" key="13">
    <source>
        <dbReference type="Pfam" id="PF01336"/>
    </source>
</evidence>
<feature type="domain" description="Replication protein A OB" evidence="16">
    <location>
        <begin position="284"/>
        <end position="380"/>
    </location>
</feature>
<sequence>MAVTYPQLSHGALQQILADQKVNRPILQIIVYKQMSQSDQLKYRFQMSDGVETCSNFVIILPELIQRISKGEFEKFTVVELKAYTCTVNPGIGREIIVVSDMSVVMSGAKIGKRLDKQESNGGFLSNAGNTSLNGKPRAEPSKTASPMAAAKSGVSGPQSVCPISAITPYFNAWKIRARVTSKANKRNWSNARGEGCVFSFDCMDESTEIRVNAFTKECDKYYDLIEVNKVYYITKGTVKTANKKFSNLANDYEITLNSDSVVELCADIEVSEMPKIRYRFVQIKDLESVALQSVVDVLAVVKNVDECMSITSKKTQKELKKRDIALVDKTSYEVRFTLWNEVAEQFDGQTNQIIAIKNAVVGEFNGRTLSGVSSTTYQLDPDIPETNILKEWFEREGQTLSTNTLSKSYEGVRDNEWKFLSQINEQTVNGDNRSYFNIRARVVQTGRNPIYKACGQNGCLKKVTDNNNGFYHCAKCQTDSTQFEPRLILSMALSDCTSEVWITLFQEQAEKILGISAKELHELQESNPPEFVKALTASEFKEYSFRIGSKVEQYMDESRIKSVAFNYTPIDAIKHAKQLIKNIAEWTD</sequence>
<reference evidence="17" key="1">
    <citation type="submission" date="2020-11" db="EMBL/GenBank/DDBJ databases">
        <authorList>
            <person name="Tran Van P."/>
        </authorList>
    </citation>
    <scope>NUCLEOTIDE SEQUENCE</scope>
</reference>
<evidence type="ECO:0000256" key="9">
    <source>
        <dbReference type="ARBA" id="ARBA00058595"/>
    </source>
</evidence>
<dbReference type="InterPro" id="IPR031657">
    <property type="entry name" value="REPA_OB_2"/>
</dbReference>